<reference evidence="1" key="2">
    <citation type="submission" date="2021-10" db="EMBL/GenBank/DDBJ databases">
        <title>Phylogenomics reveals ancestral predisposition of the termite-cultivated fungus Termitomyces towards a domesticated lifestyle.</title>
        <authorList>
            <person name="Auxier B."/>
            <person name="Grum-Grzhimaylo A."/>
            <person name="Cardenas M.E."/>
            <person name="Lodge J.D."/>
            <person name="Laessoe T."/>
            <person name="Pedersen O."/>
            <person name="Smith M.E."/>
            <person name="Kuyper T.W."/>
            <person name="Franco-Molano E.A."/>
            <person name="Baroni T.J."/>
            <person name="Aanen D.K."/>
        </authorList>
    </citation>
    <scope>NUCLEOTIDE SEQUENCE</scope>
    <source>
        <strain evidence="1">D49</strain>
    </source>
</reference>
<evidence type="ECO:0000313" key="1">
    <source>
        <dbReference type="EMBL" id="KAG5650256.1"/>
    </source>
</evidence>
<organism evidence="1 2">
    <name type="scientific">Sphagnurus paluster</name>
    <dbReference type="NCBI Taxonomy" id="117069"/>
    <lineage>
        <taxon>Eukaryota</taxon>
        <taxon>Fungi</taxon>
        <taxon>Dikarya</taxon>
        <taxon>Basidiomycota</taxon>
        <taxon>Agaricomycotina</taxon>
        <taxon>Agaricomycetes</taxon>
        <taxon>Agaricomycetidae</taxon>
        <taxon>Agaricales</taxon>
        <taxon>Tricholomatineae</taxon>
        <taxon>Lyophyllaceae</taxon>
        <taxon>Sphagnurus</taxon>
    </lineage>
</organism>
<dbReference type="Proteomes" id="UP000717328">
    <property type="component" value="Unassembled WGS sequence"/>
</dbReference>
<gene>
    <name evidence="1" type="ORF">H0H81_000152</name>
</gene>
<name>A0A9P7GHS3_9AGAR</name>
<protein>
    <recommendedName>
        <fullName evidence="3">G domain-containing protein</fullName>
    </recommendedName>
</protein>
<dbReference type="SUPFAM" id="SSF52540">
    <property type="entry name" value="P-loop containing nucleoside triphosphate hydrolases"/>
    <property type="match status" value="1"/>
</dbReference>
<dbReference type="Gene3D" id="3.40.50.300">
    <property type="entry name" value="P-loop containing nucleotide triphosphate hydrolases"/>
    <property type="match status" value="1"/>
</dbReference>
<evidence type="ECO:0000313" key="2">
    <source>
        <dbReference type="Proteomes" id="UP000717328"/>
    </source>
</evidence>
<reference evidence="1" key="1">
    <citation type="submission" date="2021-02" db="EMBL/GenBank/DDBJ databases">
        <authorList>
            <person name="Nieuwenhuis M."/>
            <person name="Van De Peppel L.J.J."/>
        </authorList>
    </citation>
    <scope>NUCLEOTIDE SEQUENCE</scope>
    <source>
        <strain evidence="1">D49</strain>
    </source>
</reference>
<proteinExistence type="predicted"/>
<comment type="caution">
    <text evidence="1">The sequence shown here is derived from an EMBL/GenBank/DDBJ whole genome shotgun (WGS) entry which is preliminary data.</text>
</comment>
<sequence length="282" mass="32122">MIFVNALLGNGNEVAKVGHDLQSETMSIQHYIIPSLSTAENRVIVLDTPGLDDTDGEDTLTDLALLKRIADWFNQSYANEMHIKLAGVIYLHEITQTRMLRMAQENLDTFHKLCSQRATKNTILVTTKWSHAKPAVAIEREKQLKDEHWKEMSNKGSRIARLNPPESTALGLVKLILARNTANQASEIQAELVEIDMFLAETEAGRTLNYTLKDLLVNQRKMAERLQEEQGEDVHQQVKENDKKIKGTLKQFRTLKTPWRIKFSRPFGLARLRHTIGADTVR</sequence>
<dbReference type="OrthoDB" id="8954335at2759"/>
<dbReference type="InterPro" id="IPR027417">
    <property type="entry name" value="P-loop_NTPase"/>
</dbReference>
<keyword evidence="2" id="KW-1185">Reference proteome</keyword>
<accession>A0A9P7GHS3</accession>
<dbReference type="AlphaFoldDB" id="A0A9P7GHS3"/>
<dbReference type="EMBL" id="JABCKI010000502">
    <property type="protein sequence ID" value="KAG5650256.1"/>
    <property type="molecule type" value="Genomic_DNA"/>
</dbReference>
<evidence type="ECO:0008006" key="3">
    <source>
        <dbReference type="Google" id="ProtNLM"/>
    </source>
</evidence>